<name>K4IRC8_PSYTT</name>
<reference evidence="2" key="1">
    <citation type="submission" date="2006-03" db="EMBL/GenBank/DDBJ databases">
        <authorList>
            <person name="Bowman J."/>
            <person name="Ferriera S."/>
            <person name="Johnson J."/>
            <person name="Kravitz S."/>
            <person name="Halpern A."/>
            <person name="Remington K."/>
            <person name="Beeson K."/>
            <person name="Tran B."/>
            <person name="Rogers Y.-H."/>
            <person name="Friedman R."/>
            <person name="Venter J.C."/>
        </authorList>
    </citation>
    <scope>NUCLEOTIDE SEQUENCE [LARGE SCALE GENOMIC DNA]</scope>
    <source>
        <strain evidence="2">ATCC 700755</strain>
    </source>
</reference>
<dbReference type="EMBL" id="CP003879">
    <property type="protein sequence ID" value="AFU68005.1"/>
    <property type="molecule type" value="Genomic_DNA"/>
</dbReference>
<dbReference type="AlphaFoldDB" id="K4IRC8"/>
<dbReference type="STRING" id="313595.P700755_001033"/>
<proteinExistence type="predicted"/>
<dbReference type="RefSeq" id="WP_015023611.1">
    <property type="nucleotide sequence ID" value="NC_018721.1"/>
</dbReference>
<sequence>MELLVYIPKQTPRINYIFRHMCGRILGFKVKFCTKVEDFIAFEGVKFSYAKKKLGNEVFIQKFGLLDEQGINDLNFSVDHWEEVPCFFRVSSESEIPFDIFSAAFYLITRYEEYQPHVKNDVDSYPIEESLAHQYDFLKQPVVDVWTYKLKKILEAKFPKISFPKREFNSHFLIAVSKAFEHRHNGFVRFVGASFRDIFQLQIKSLFERFKTMLRLQPDPFDIYDELIGFAKENKLKFDFYFQLSNYSRYSKSISYNKRIYHNLIKSMGDYGDLGLLPGFEGLHDYEILEKEIKRWEGIVNRSLVKTLIKNYHLNFPDAYLNFNKLEVEKDFSMGYQKNIGFRAGTCTAFQFYDLNLEQVSGLVIQPYVLNSRILKGIDIYEKIEELKQLKSAIVSVDGQMNFIFENSDFVDRYSKNAIFALMKEMKQ</sequence>
<dbReference type="Proteomes" id="UP000008514">
    <property type="component" value="Chromosome"/>
</dbReference>
<gene>
    <name evidence="2" type="ordered locus">P700755_001033</name>
</gene>
<protein>
    <submittedName>
        <fullName evidence="2">Carbohydrate esterase 4 superfamily protein</fullName>
    </submittedName>
</protein>
<dbReference type="eggNOG" id="COG0726">
    <property type="taxonomic scope" value="Bacteria"/>
</dbReference>
<dbReference type="CDD" id="cd10931">
    <property type="entry name" value="CE4_u7"/>
    <property type="match status" value="1"/>
</dbReference>
<dbReference type="Pfam" id="PF23019">
    <property type="entry name" value="DUF7033"/>
    <property type="match status" value="1"/>
</dbReference>
<reference evidence="2" key="2">
    <citation type="submission" date="2012-09" db="EMBL/GenBank/DDBJ databases">
        <title>The complete sequence of Psychroflexus torquis an extreme psychrophile from sea-ice that is stimulated by light.</title>
        <authorList>
            <person name="Feng S."/>
            <person name="Powell S.M."/>
            <person name="Bowman J.P."/>
        </authorList>
    </citation>
    <scope>NUCLEOTIDE SEQUENCE [LARGE SCALE GENOMIC DNA]</scope>
    <source>
        <strain evidence="2">ATCC 700755</strain>
    </source>
</reference>
<evidence type="ECO:0000313" key="3">
    <source>
        <dbReference type="Proteomes" id="UP000008514"/>
    </source>
</evidence>
<evidence type="ECO:0000313" key="2">
    <source>
        <dbReference type="EMBL" id="AFU68005.1"/>
    </source>
</evidence>
<dbReference type="HOGENOM" id="CLU_046673_1_0_10"/>
<dbReference type="KEGG" id="ptq:P700755_001033"/>
<dbReference type="OrthoDB" id="5573484at2"/>
<organism evidence="2 3">
    <name type="scientific">Psychroflexus torquis (strain ATCC 700755 / CIP 106069 / ACAM 623)</name>
    <dbReference type="NCBI Taxonomy" id="313595"/>
    <lineage>
        <taxon>Bacteria</taxon>
        <taxon>Pseudomonadati</taxon>
        <taxon>Bacteroidota</taxon>
        <taxon>Flavobacteriia</taxon>
        <taxon>Flavobacteriales</taxon>
        <taxon>Flavobacteriaceae</taxon>
        <taxon>Psychroflexus</taxon>
    </lineage>
</organism>
<keyword evidence="3" id="KW-1185">Reference proteome</keyword>
<evidence type="ECO:0000259" key="1">
    <source>
        <dbReference type="Pfam" id="PF23019"/>
    </source>
</evidence>
<feature type="domain" description="DUF7033" evidence="1">
    <location>
        <begin position="96"/>
        <end position="184"/>
    </location>
</feature>
<accession>K4IRC8</accession>
<dbReference type="InterPro" id="IPR054297">
    <property type="entry name" value="DUF7033"/>
</dbReference>